<evidence type="ECO:0000256" key="1">
    <source>
        <dbReference type="SAM" id="SignalP"/>
    </source>
</evidence>
<organism evidence="2 3">
    <name type="scientific">Temperatibacter marinus</name>
    <dbReference type="NCBI Taxonomy" id="1456591"/>
    <lineage>
        <taxon>Bacteria</taxon>
        <taxon>Pseudomonadati</taxon>
        <taxon>Pseudomonadota</taxon>
        <taxon>Alphaproteobacteria</taxon>
        <taxon>Kordiimonadales</taxon>
        <taxon>Temperatibacteraceae</taxon>
        <taxon>Temperatibacter</taxon>
    </lineage>
</organism>
<feature type="signal peptide" evidence="1">
    <location>
        <begin position="1"/>
        <end position="24"/>
    </location>
</feature>
<sequence length="249" mass="28705">MFQVLSKFMILITLFLMSASPLRADDQESPLFYIRLASTVAYINYHQDTIEEYLRAHNVKFETKNYKSFRRLFQDFGILRSRTSIKACSSIIHDINLPKKMNKIIDLQTMPVSIFRNKTLPKEVPITAYNTHVAFGYTAYSHAKDKKIPLVELSSSEQIINLVITRDIYQLAMGKALFRQIQNQTDKKSPIHNLIHHSDIGNINFAFICNDNVSQKTLSSLKNVLSTQQAQAYIADRIVVLKRMEQAEE</sequence>
<evidence type="ECO:0008006" key="4">
    <source>
        <dbReference type="Google" id="ProtNLM"/>
    </source>
</evidence>
<dbReference type="EMBL" id="CP123872">
    <property type="protein sequence ID" value="WND03100.1"/>
    <property type="molecule type" value="Genomic_DNA"/>
</dbReference>
<proteinExistence type="predicted"/>
<evidence type="ECO:0000313" key="2">
    <source>
        <dbReference type="EMBL" id="WND03100.1"/>
    </source>
</evidence>
<reference evidence="2" key="1">
    <citation type="submission" date="2023-04" db="EMBL/GenBank/DDBJ databases">
        <title>Complete genome sequence of Temperatibacter marinus.</title>
        <authorList>
            <person name="Rong J.-C."/>
            <person name="Yi M.-L."/>
            <person name="Zhao Q."/>
        </authorList>
    </citation>
    <scope>NUCLEOTIDE SEQUENCE</scope>
    <source>
        <strain evidence="2">NBRC 110045</strain>
    </source>
</reference>
<keyword evidence="1" id="KW-0732">Signal</keyword>
<dbReference type="KEGG" id="tmk:QGN29_01810"/>
<gene>
    <name evidence="2" type="ORF">QGN29_01810</name>
</gene>
<dbReference type="Proteomes" id="UP001268683">
    <property type="component" value="Chromosome"/>
</dbReference>
<protein>
    <recommendedName>
        <fullName evidence="4">Solute-binding protein family 3/N-terminal domain-containing protein</fullName>
    </recommendedName>
</protein>
<feature type="chain" id="PRO_5041256152" description="Solute-binding protein family 3/N-terminal domain-containing protein" evidence="1">
    <location>
        <begin position="25"/>
        <end position="249"/>
    </location>
</feature>
<evidence type="ECO:0000313" key="3">
    <source>
        <dbReference type="Proteomes" id="UP001268683"/>
    </source>
</evidence>
<dbReference type="RefSeq" id="WP_310798949.1">
    <property type="nucleotide sequence ID" value="NZ_CP123872.1"/>
</dbReference>
<name>A0AA52EHX7_9PROT</name>
<keyword evidence="3" id="KW-1185">Reference proteome</keyword>
<accession>A0AA52EHX7</accession>
<dbReference type="AlphaFoldDB" id="A0AA52EHX7"/>